<comment type="caution">
    <text evidence="1">The sequence shown here is derived from an EMBL/GenBank/DDBJ whole genome shotgun (WGS) entry which is preliminary data.</text>
</comment>
<proteinExistence type="predicted"/>
<dbReference type="Proteomes" id="UP001303889">
    <property type="component" value="Unassembled WGS sequence"/>
</dbReference>
<name>A0AAN6MCH7_9PEZI</name>
<reference evidence="1" key="2">
    <citation type="submission" date="2023-05" db="EMBL/GenBank/DDBJ databases">
        <authorList>
            <consortium name="Lawrence Berkeley National Laboratory"/>
            <person name="Steindorff A."/>
            <person name="Hensen N."/>
            <person name="Bonometti L."/>
            <person name="Westerberg I."/>
            <person name="Brannstrom I.O."/>
            <person name="Guillou S."/>
            <person name="Cros-Aarteil S."/>
            <person name="Calhoun S."/>
            <person name="Haridas S."/>
            <person name="Kuo A."/>
            <person name="Mondo S."/>
            <person name="Pangilinan J."/>
            <person name="Riley R."/>
            <person name="Labutti K."/>
            <person name="Andreopoulos B."/>
            <person name="Lipzen A."/>
            <person name="Chen C."/>
            <person name="Yanf M."/>
            <person name="Daum C."/>
            <person name="Ng V."/>
            <person name="Clum A."/>
            <person name="Ohm R."/>
            <person name="Martin F."/>
            <person name="Silar P."/>
            <person name="Natvig D."/>
            <person name="Lalanne C."/>
            <person name="Gautier V."/>
            <person name="Ament-Velasquez S.L."/>
            <person name="Kruys A."/>
            <person name="Hutchinson M.I."/>
            <person name="Powell A.J."/>
            <person name="Barry K."/>
            <person name="Miller A.N."/>
            <person name="Grigoriev I.V."/>
            <person name="Debuchy R."/>
            <person name="Gladieux P."/>
            <person name="Thoren M.H."/>
            <person name="Johannesson H."/>
        </authorList>
    </citation>
    <scope>NUCLEOTIDE SEQUENCE</scope>
    <source>
        <strain evidence="1">CBS 103.79</strain>
    </source>
</reference>
<keyword evidence="2" id="KW-1185">Reference proteome</keyword>
<evidence type="ECO:0000313" key="1">
    <source>
        <dbReference type="EMBL" id="KAK3898432.1"/>
    </source>
</evidence>
<accession>A0AAN6MCH7</accession>
<protein>
    <recommendedName>
        <fullName evidence="3">Protein kinase domain-containing protein</fullName>
    </recommendedName>
</protein>
<sequence length="184" mass="20401">MGYNYEEPDMCGFLSLGQGMTPCEHKIELLDFDSRRGVAVTLPNLDGPIPPDDDPAALNLLQTAAAGAMLARLPPHPHLALVDRVVLDESRPALKMKWLRQLMGTVDDLNLKHGTIQQDIAGRNLILDRETDSIMLINFNTAYRVGVEKGTLGAEGRWGIRDDGKGVLVFLYEYNTRDPALARY</sequence>
<dbReference type="AlphaFoldDB" id="A0AAN6MCH7"/>
<gene>
    <name evidence="1" type="ORF">C8A05DRAFT_37975</name>
</gene>
<dbReference type="EMBL" id="MU855938">
    <property type="protein sequence ID" value="KAK3898432.1"/>
    <property type="molecule type" value="Genomic_DNA"/>
</dbReference>
<organism evidence="1 2">
    <name type="scientific">Staphylotrichum tortipilum</name>
    <dbReference type="NCBI Taxonomy" id="2831512"/>
    <lineage>
        <taxon>Eukaryota</taxon>
        <taxon>Fungi</taxon>
        <taxon>Dikarya</taxon>
        <taxon>Ascomycota</taxon>
        <taxon>Pezizomycotina</taxon>
        <taxon>Sordariomycetes</taxon>
        <taxon>Sordariomycetidae</taxon>
        <taxon>Sordariales</taxon>
        <taxon>Chaetomiaceae</taxon>
        <taxon>Staphylotrichum</taxon>
    </lineage>
</organism>
<evidence type="ECO:0000313" key="2">
    <source>
        <dbReference type="Proteomes" id="UP001303889"/>
    </source>
</evidence>
<reference evidence="1" key="1">
    <citation type="journal article" date="2023" name="Mol. Phylogenet. Evol.">
        <title>Genome-scale phylogeny and comparative genomics of the fungal order Sordariales.</title>
        <authorList>
            <person name="Hensen N."/>
            <person name="Bonometti L."/>
            <person name="Westerberg I."/>
            <person name="Brannstrom I.O."/>
            <person name="Guillou S."/>
            <person name="Cros-Aarteil S."/>
            <person name="Calhoun S."/>
            <person name="Haridas S."/>
            <person name="Kuo A."/>
            <person name="Mondo S."/>
            <person name="Pangilinan J."/>
            <person name="Riley R."/>
            <person name="LaButti K."/>
            <person name="Andreopoulos B."/>
            <person name="Lipzen A."/>
            <person name="Chen C."/>
            <person name="Yan M."/>
            <person name="Daum C."/>
            <person name="Ng V."/>
            <person name="Clum A."/>
            <person name="Steindorff A."/>
            <person name="Ohm R.A."/>
            <person name="Martin F."/>
            <person name="Silar P."/>
            <person name="Natvig D.O."/>
            <person name="Lalanne C."/>
            <person name="Gautier V."/>
            <person name="Ament-Velasquez S.L."/>
            <person name="Kruys A."/>
            <person name="Hutchinson M.I."/>
            <person name="Powell A.J."/>
            <person name="Barry K."/>
            <person name="Miller A.N."/>
            <person name="Grigoriev I.V."/>
            <person name="Debuchy R."/>
            <person name="Gladieux P."/>
            <person name="Hiltunen Thoren M."/>
            <person name="Johannesson H."/>
        </authorList>
    </citation>
    <scope>NUCLEOTIDE SEQUENCE</scope>
    <source>
        <strain evidence="1">CBS 103.79</strain>
    </source>
</reference>
<evidence type="ECO:0008006" key="3">
    <source>
        <dbReference type="Google" id="ProtNLM"/>
    </source>
</evidence>